<dbReference type="PANTHER" id="PTHR13887:SF41">
    <property type="entry name" value="THIOREDOXIN SUPERFAMILY PROTEIN"/>
    <property type="match status" value="1"/>
</dbReference>
<gene>
    <name evidence="2" type="ORF">ITP53_07065</name>
</gene>
<dbReference type="GO" id="GO:0016491">
    <property type="term" value="F:oxidoreductase activity"/>
    <property type="evidence" value="ECO:0007669"/>
    <property type="project" value="InterPro"/>
</dbReference>
<protein>
    <submittedName>
        <fullName evidence="2">DsbA family oxidoreductase</fullName>
    </submittedName>
</protein>
<keyword evidence="3" id="KW-1185">Reference proteome</keyword>
<accession>A0A931A5H3</accession>
<sequence>MKPTADVAASTRLTIDVWADVLCPWCYLGEQRLSAAIAQSSHANDIDVKVHTFQLDPTAPAEVFATLGYLSKKYGVSAAQARSMEEGMARQAAAEGLRYEVDRPARNTFDLLRLVHLGAEYGLSWEYLRAMQAEVFSGNDDAFEHSTLIRLGEELGIPGGEIRDVLATDRYADAVRADHDAAVALGARGVPFTVLGERLGIPGAVSVSQYVSAIDQAWEQVHG</sequence>
<dbReference type="InterPro" id="IPR036249">
    <property type="entry name" value="Thioredoxin-like_sf"/>
</dbReference>
<dbReference type="AlphaFoldDB" id="A0A931A5H3"/>
<dbReference type="CDD" id="cd03024">
    <property type="entry name" value="DsbA_FrnE"/>
    <property type="match status" value="1"/>
</dbReference>
<proteinExistence type="predicted"/>
<comment type="caution">
    <text evidence="2">The sequence shown here is derived from an EMBL/GenBank/DDBJ whole genome shotgun (WGS) entry which is preliminary data.</text>
</comment>
<organism evidence="2 3">
    <name type="scientific">Nonomuraea cypriaca</name>
    <dbReference type="NCBI Taxonomy" id="1187855"/>
    <lineage>
        <taxon>Bacteria</taxon>
        <taxon>Bacillati</taxon>
        <taxon>Actinomycetota</taxon>
        <taxon>Actinomycetes</taxon>
        <taxon>Streptosporangiales</taxon>
        <taxon>Streptosporangiaceae</taxon>
        <taxon>Nonomuraea</taxon>
    </lineage>
</organism>
<dbReference type="Pfam" id="PF01323">
    <property type="entry name" value="DSBA"/>
    <property type="match status" value="1"/>
</dbReference>
<evidence type="ECO:0000313" key="3">
    <source>
        <dbReference type="Proteomes" id="UP000605361"/>
    </source>
</evidence>
<feature type="domain" description="DSBA-like thioredoxin" evidence="1">
    <location>
        <begin position="14"/>
        <end position="214"/>
    </location>
</feature>
<evidence type="ECO:0000259" key="1">
    <source>
        <dbReference type="Pfam" id="PF01323"/>
    </source>
</evidence>
<dbReference type="EMBL" id="JADOGI010000014">
    <property type="protein sequence ID" value="MBF8185503.1"/>
    <property type="molecule type" value="Genomic_DNA"/>
</dbReference>
<reference evidence="2" key="1">
    <citation type="submission" date="2020-11" db="EMBL/GenBank/DDBJ databases">
        <title>Whole-genome analyses of Nonomuraea sp. K274.</title>
        <authorList>
            <person name="Veyisoglu A."/>
        </authorList>
    </citation>
    <scope>NUCLEOTIDE SEQUENCE</scope>
    <source>
        <strain evidence="2">K274</strain>
    </source>
</reference>
<dbReference type="Gene3D" id="3.40.30.10">
    <property type="entry name" value="Glutaredoxin"/>
    <property type="match status" value="1"/>
</dbReference>
<dbReference type="Proteomes" id="UP000605361">
    <property type="component" value="Unassembled WGS sequence"/>
</dbReference>
<name>A0A931A5H3_9ACTN</name>
<dbReference type="InterPro" id="IPR001853">
    <property type="entry name" value="DSBA-like_thioredoxin_dom"/>
</dbReference>
<evidence type="ECO:0000313" key="2">
    <source>
        <dbReference type="EMBL" id="MBF8185503.1"/>
    </source>
</evidence>
<dbReference type="RefSeq" id="WP_195894484.1">
    <property type="nucleotide sequence ID" value="NZ_JADOGI010000014.1"/>
</dbReference>
<dbReference type="PANTHER" id="PTHR13887">
    <property type="entry name" value="GLUTATHIONE S-TRANSFERASE KAPPA"/>
    <property type="match status" value="1"/>
</dbReference>
<dbReference type="SUPFAM" id="SSF52833">
    <property type="entry name" value="Thioredoxin-like"/>
    <property type="match status" value="1"/>
</dbReference>